<evidence type="ECO:0000313" key="4">
    <source>
        <dbReference type="EMBL" id="ATL70349.1"/>
    </source>
</evidence>
<dbReference type="GO" id="GO:0003700">
    <property type="term" value="F:DNA-binding transcription factor activity"/>
    <property type="evidence" value="ECO:0007669"/>
    <property type="project" value="TreeGrafter"/>
</dbReference>
<evidence type="ECO:0000256" key="1">
    <source>
        <dbReference type="ARBA" id="ARBA00023125"/>
    </source>
</evidence>
<dbReference type="Gene3D" id="1.10.357.10">
    <property type="entry name" value="Tetracycline Repressor, domain 2"/>
    <property type="match status" value="1"/>
</dbReference>
<dbReference type="RefSeq" id="WP_098697328.1">
    <property type="nucleotide sequence ID" value="NZ_CP023778.1"/>
</dbReference>
<dbReference type="KEGG" id="ntp:CRH09_33385"/>
<feature type="DNA-binding region" description="H-T-H motif" evidence="2">
    <location>
        <begin position="37"/>
        <end position="56"/>
    </location>
</feature>
<dbReference type="SUPFAM" id="SSF48498">
    <property type="entry name" value="Tetracyclin repressor-like, C-terminal domain"/>
    <property type="match status" value="1"/>
</dbReference>
<dbReference type="AlphaFoldDB" id="A0A291RSU9"/>
<organism evidence="4 5">
    <name type="scientific">Nocardia terpenica</name>
    <dbReference type="NCBI Taxonomy" id="455432"/>
    <lineage>
        <taxon>Bacteria</taxon>
        <taxon>Bacillati</taxon>
        <taxon>Actinomycetota</taxon>
        <taxon>Actinomycetes</taxon>
        <taxon>Mycobacteriales</taxon>
        <taxon>Nocardiaceae</taxon>
        <taxon>Nocardia</taxon>
    </lineage>
</organism>
<keyword evidence="1 2" id="KW-0238">DNA-binding</keyword>
<dbReference type="InterPro" id="IPR050109">
    <property type="entry name" value="HTH-type_TetR-like_transc_reg"/>
</dbReference>
<proteinExistence type="predicted"/>
<dbReference type="Proteomes" id="UP000221961">
    <property type="component" value="Chromosome"/>
</dbReference>
<reference evidence="4 5" key="1">
    <citation type="submission" date="2017-10" db="EMBL/GenBank/DDBJ databases">
        <title>Comparative genomics between pathogenic Norcardia.</title>
        <authorList>
            <person name="Zeng L."/>
        </authorList>
    </citation>
    <scope>NUCLEOTIDE SEQUENCE [LARGE SCALE GENOMIC DNA]</scope>
    <source>
        <strain evidence="4 5">NC_YFY_NT001</strain>
    </source>
</reference>
<accession>A0A291RSU9</accession>
<sequence length="217" mass="23664">MFKRAAVPEGSAEDLSTRARIRDAAIQVFGEQGLGVGVRAIASAAGVSPGLVNHHFGSKDGLREACDEHVRGLIRQAKLDSVQHPSPQGLLQSLAEAEDFAPYMAYLMRNFQAGGALTSVFFEHMVSDVETYLTAGIEAGTIRPQRDIKATARFMACQNGGGFLLFLQMYSASHEGPTDYRKAIRAYMDQMLLPALDIFTHGLLTDSMLLDTLLDER</sequence>
<protein>
    <submittedName>
        <fullName evidence="4">TetR family transcriptional regulator</fullName>
    </submittedName>
</protein>
<dbReference type="InterPro" id="IPR041484">
    <property type="entry name" value="TetR_C_25"/>
</dbReference>
<dbReference type="InterPro" id="IPR036271">
    <property type="entry name" value="Tet_transcr_reg_TetR-rel_C_sf"/>
</dbReference>
<dbReference type="SUPFAM" id="SSF46689">
    <property type="entry name" value="Homeodomain-like"/>
    <property type="match status" value="1"/>
</dbReference>
<dbReference type="GO" id="GO:0000976">
    <property type="term" value="F:transcription cis-regulatory region binding"/>
    <property type="evidence" value="ECO:0007669"/>
    <property type="project" value="TreeGrafter"/>
</dbReference>
<dbReference type="PANTHER" id="PTHR30055">
    <property type="entry name" value="HTH-TYPE TRANSCRIPTIONAL REGULATOR RUTR"/>
    <property type="match status" value="1"/>
</dbReference>
<dbReference type="PRINTS" id="PR00455">
    <property type="entry name" value="HTHTETR"/>
</dbReference>
<dbReference type="PROSITE" id="PS50977">
    <property type="entry name" value="HTH_TETR_2"/>
    <property type="match status" value="1"/>
</dbReference>
<evidence type="ECO:0000256" key="2">
    <source>
        <dbReference type="PROSITE-ProRule" id="PRU00335"/>
    </source>
</evidence>
<dbReference type="Pfam" id="PF00440">
    <property type="entry name" value="TetR_N"/>
    <property type="match status" value="1"/>
</dbReference>
<name>A0A291RSU9_9NOCA</name>
<dbReference type="InterPro" id="IPR009057">
    <property type="entry name" value="Homeodomain-like_sf"/>
</dbReference>
<dbReference type="Pfam" id="PF17933">
    <property type="entry name" value="TetR_C_25"/>
    <property type="match status" value="1"/>
</dbReference>
<gene>
    <name evidence="4" type="ORF">CRH09_33385</name>
</gene>
<dbReference type="EMBL" id="CP023778">
    <property type="protein sequence ID" value="ATL70349.1"/>
    <property type="molecule type" value="Genomic_DNA"/>
</dbReference>
<feature type="domain" description="HTH tetR-type" evidence="3">
    <location>
        <begin position="15"/>
        <end position="74"/>
    </location>
</feature>
<dbReference type="GeneID" id="88362165"/>
<evidence type="ECO:0000313" key="5">
    <source>
        <dbReference type="Proteomes" id="UP000221961"/>
    </source>
</evidence>
<dbReference type="PANTHER" id="PTHR30055:SF146">
    <property type="entry name" value="HTH-TYPE TRANSCRIPTIONAL DUAL REGULATOR CECR"/>
    <property type="match status" value="1"/>
</dbReference>
<evidence type="ECO:0000259" key="3">
    <source>
        <dbReference type="PROSITE" id="PS50977"/>
    </source>
</evidence>
<dbReference type="InterPro" id="IPR001647">
    <property type="entry name" value="HTH_TetR"/>
</dbReference>